<comment type="caution">
    <text evidence="2">The sequence shown here is derived from an EMBL/GenBank/DDBJ whole genome shotgun (WGS) entry which is preliminary data.</text>
</comment>
<reference evidence="2 3" key="1">
    <citation type="submission" date="2020-01" db="EMBL/GenBank/DDBJ databases">
        <title>Identification and distribution of gene clusters putatively required for synthesis of sphingolipid metabolism inhibitors in phylogenetically diverse species of the filamentous fungus Fusarium.</title>
        <authorList>
            <person name="Kim H.-S."/>
            <person name="Busman M."/>
            <person name="Brown D.W."/>
            <person name="Divon H."/>
            <person name="Uhlig S."/>
            <person name="Proctor R.H."/>
        </authorList>
    </citation>
    <scope>NUCLEOTIDE SEQUENCE [LARGE SCALE GENOMIC DNA]</scope>
    <source>
        <strain evidence="2 3">NRRL 20459</strain>
    </source>
</reference>
<proteinExistence type="predicted"/>
<organism evidence="2 3">
    <name type="scientific">Fusarium albosuccineum</name>
    <dbReference type="NCBI Taxonomy" id="1237068"/>
    <lineage>
        <taxon>Eukaryota</taxon>
        <taxon>Fungi</taxon>
        <taxon>Dikarya</taxon>
        <taxon>Ascomycota</taxon>
        <taxon>Pezizomycotina</taxon>
        <taxon>Sordariomycetes</taxon>
        <taxon>Hypocreomycetidae</taxon>
        <taxon>Hypocreales</taxon>
        <taxon>Nectriaceae</taxon>
        <taxon>Fusarium</taxon>
        <taxon>Fusarium decemcellulare species complex</taxon>
    </lineage>
</organism>
<evidence type="ECO:0000256" key="1">
    <source>
        <dbReference type="SAM" id="MobiDB-lite"/>
    </source>
</evidence>
<gene>
    <name evidence="2" type="ORF">FALBO_14059</name>
</gene>
<name>A0A8H4P6I4_9HYPO</name>
<dbReference type="OrthoDB" id="40334at2759"/>
<feature type="compositionally biased region" description="Polar residues" evidence="1">
    <location>
        <begin position="25"/>
        <end position="35"/>
    </location>
</feature>
<dbReference type="SUPFAM" id="SSF52833">
    <property type="entry name" value="Thioredoxin-like"/>
    <property type="match status" value="1"/>
</dbReference>
<evidence type="ECO:0000313" key="3">
    <source>
        <dbReference type="Proteomes" id="UP000554235"/>
    </source>
</evidence>
<dbReference type="AlphaFoldDB" id="A0A8H4P6I4"/>
<protein>
    <submittedName>
        <fullName evidence="2">Tsa antioxidant enzyme</fullName>
    </submittedName>
</protein>
<dbReference type="EMBL" id="JAADYS010002231">
    <property type="protein sequence ID" value="KAF4459183.1"/>
    <property type="molecule type" value="Genomic_DNA"/>
</dbReference>
<sequence length="283" mass="30491">MLSSLTTKLALKKAGIPSDILDLPNQLTAQPQRTPNKLRKNPPSQTEDESQGWGSWMSIRSLPLTVQPWLNPPPPAVAVARVPGIGDKAPDKDPRLALGQGKRVLLVFLRCVGCAFAQKTFINLRTMANRYGDALTCIAVSHASEQATQKWVSLLGGAWSVRVVVDEDRALYAAWGLGTGGMWYLFNPTTQVQGWKETGWLGEKVAGAIQKKGIEEKSPKTAKGANGDGDDQDDEGPLTVMGNKWQEAGAFAIDGTGTVIWGGKAMRADDVMELEDGARILLA</sequence>
<dbReference type="Gene3D" id="3.40.30.10">
    <property type="entry name" value="Glutaredoxin"/>
    <property type="match status" value="1"/>
</dbReference>
<dbReference type="Proteomes" id="UP000554235">
    <property type="component" value="Unassembled WGS sequence"/>
</dbReference>
<keyword evidence="3" id="KW-1185">Reference proteome</keyword>
<dbReference type="PANTHER" id="PTHR42336:SF1">
    <property type="entry name" value="ALKYL HYDROPEROXIDE REDUCTASE SUBUNIT C_ THIOL SPECIFIC ANTIOXIDANT DOMAIN-CONTAINING PROTEIN"/>
    <property type="match status" value="1"/>
</dbReference>
<dbReference type="Pfam" id="PF13911">
    <property type="entry name" value="AhpC-TSA_2"/>
    <property type="match status" value="1"/>
</dbReference>
<dbReference type="InterPro" id="IPR036249">
    <property type="entry name" value="Thioredoxin-like_sf"/>
</dbReference>
<feature type="region of interest" description="Disordered" evidence="1">
    <location>
        <begin position="22"/>
        <end position="53"/>
    </location>
</feature>
<feature type="region of interest" description="Disordered" evidence="1">
    <location>
        <begin position="212"/>
        <end position="240"/>
    </location>
</feature>
<evidence type="ECO:0000313" key="2">
    <source>
        <dbReference type="EMBL" id="KAF4459183.1"/>
    </source>
</evidence>
<dbReference type="PANTHER" id="PTHR42336">
    <property type="entry name" value="THIOREDOXIN DOMAIN-CONTAINING PROTEIN-RELATED"/>
    <property type="match status" value="1"/>
</dbReference>
<dbReference type="InterPro" id="IPR032801">
    <property type="entry name" value="PXL2A/B/C"/>
</dbReference>
<accession>A0A8H4P6I4</accession>